<evidence type="ECO:0000313" key="4">
    <source>
        <dbReference type="Proteomes" id="UP001152799"/>
    </source>
</evidence>
<protein>
    <submittedName>
        <fullName evidence="3">Uncharacterized protein</fullName>
    </submittedName>
</protein>
<dbReference type="EMBL" id="OU892277">
    <property type="protein sequence ID" value="CAG9760722.1"/>
    <property type="molecule type" value="Genomic_DNA"/>
</dbReference>
<dbReference type="Pfam" id="PF07898">
    <property type="entry name" value="DUF1676"/>
    <property type="match status" value="1"/>
</dbReference>
<proteinExistence type="predicted"/>
<feature type="chain" id="PRO_5040415165" evidence="2">
    <location>
        <begin position="27"/>
        <end position="261"/>
    </location>
</feature>
<dbReference type="AlphaFoldDB" id="A0A9N9MAE3"/>
<keyword evidence="1" id="KW-0472">Membrane</keyword>
<evidence type="ECO:0000256" key="2">
    <source>
        <dbReference type="SAM" id="SignalP"/>
    </source>
</evidence>
<dbReference type="InterPro" id="IPR012464">
    <property type="entry name" value="DUF1676"/>
</dbReference>
<dbReference type="PANTHER" id="PTHR21879:SF14">
    <property type="entry name" value="OSIRIS 8"/>
    <property type="match status" value="1"/>
</dbReference>
<sequence length="261" mass="29069">MNSSSLLAAIFFVCFALSQCPRSASGNANSPSWVLQKFFNRCSEKDQVIKCLKIQALKVADRALQVRSFNILDGLNIVSNERLKKSVNGEVFLNETKLEKLSNDDLDSLLGDRASRFMDSHRIELNIPTIVKEAGRSFSEEARKKKGGKGGGKGGYGALLAALAIKGSFLAVAYKGIAIMSGTAILIGKMALILSAILGLKKLVSQNHEKTTFEIIKSPKHTEEHIHSSAHEDDHFDHYRRNYYDTNEVQKRIYRFQIPEH</sequence>
<organism evidence="3 4">
    <name type="scientific">Ceutorhynchus assimilis</name>
    <name type="common">cabbage seed weevil</name>
    <dbReference type="NCBI Taxonomy" id="467358"/>
    <lineage>
        <taxon>Eukaryota</taxon>
        <taxon>Metazoa</taxon>
        <taxon>Ecdysozoa</taxon>
        <taxon>Arthropoda</taxon>
        <taxon>Hexapoda</taxon>
        <taxon>Insecta</taxon>
        <taxon>Pterygota</taxon>
        <taxon>Neoptera</taxon>
        <taxon>Endopterygota</taxon>
        <taxon>Coleoptera</taxon>
        <taxon>Polyphaga</taxon>
        <taxon>Cucujiformia</taxon>
        <taxon>Curculionidae</taxon>
        <taxon>Ceutorhynchinae</taxon>
        <taxon>Ceutorhynchus</taxon>
    </lineage>
</organism>
<reference evidence="3" key="1">
    <citation type="submission" date="2022-01" db="EMBL/GenBank/DDBJ databases">
        <authorList>
            <person name="King R."/>
        </authorList>
    </citation>
    <scope>NUCLEOTIDE SEQUENCE</scope>
</reference>
<gene>
    <name evidence="3" type="ORF">CEUTPL_LOCUS1443</name>
</gene>
<dbReference type="GO" id="GO:0016020">
    <property type="term" value="C:membrane"/>
    <property type="evidence" value="ECO:0007669"/>
    <property type="project" value="TreeGrafter"/>
</dbReference>
<evidence type="ECO:0000256" key="1">
    <source>
        <dbReference type="SAM" id="Phobius"/>
    </source>
</evidence>
<dbReference type="Proteomes" id="UP001152799">
    <property type="component" value="Chromosome 1"/>
</dbReference>
<feature type="signal peptide" evidence="2">
    <location>
        <begin position="1"/>
        <end position="26"/>
    </location>
</feature>
<dbReference type="OrthoDB" id="8189012at2759"/>
<evidence type="ECO:0000313" key="3">
    <source>
        <dbReference type="EMBL" id="CAG9760722.1"/>
    </source>
</evidence>
<name>A0A9N9MAE3_9CUCU</name>
<dbReference type="PANTHER" id="PTHR21879">
    <property type="entry name" value="FI03362P-RELATED-RELATED"/>
    <property type="match status" value="1"/>
</dbReference>
<feature type="transmembrane region" description="Helical" evidence="1">
    <location>
        <begin position="177"/>
        <end position="200"/>
    </location>
</feature>
<keyword evidence="1" id="KW-1133">Transmembrane helix</keyword>
<keyword evidence="4" id="KW-1185">Reference proteome</keyword>
<keyword evidence="1" id="KW-0812">Transmembrane</keyword>
<accession>A0A9N9MAE3</accession>
<keyword evidence="2" id="KW-0732">Signal</keyword>